<dbReference type="EMBL" id="JBFSEQ010000013">
    <property type="protein sequence ID" value="KAL2762037.1"/>
    <property type="molecule type" value="Genomic_DNA"/>
</dbReference>
<feature type="region of interest" description="Disordered" evidence="3">
    <location>
        <begin position="331"/>
        <end position="393"/>
    </location>
</feature>
<dbReference type="PANTHER" id="PTHR43201:SF8">
    <property type="entry name" value="ACYL-COA SYNTHETASE FAMILY MEMBER 3"/>
    <property type="match status" value="1"/>
</dbReference>
<evidence type="ECO:0000256" key="1">
    <source>
        <dbReference type="ARBA" id="ARBA00006432"/>
    </source>
</evidence>
<evidence type="ECO:0000256" key="2">
    <source>
        <dbReference type="ARBA" id="ARBA00023098"/>
    </source>
</evidence>
<dbReference type="Gene3D" id="3.40.50.12780">
    <property type="entry name" value="N-terminal domain of ligase-like"/>
    <property type="match status" value="1"/>
</dbReference>
<feature type="region of interest" description="Disordered" evidence="3">
    <location>
        <begin position="292"/>
        <end position="317"/>
    </location>
</feature>
<evidence type="ECO:0000259" key="4">
    <source>
        <dbReference type="Pfam" id="PF00501"/>
    </source>
</evidence>
<feature type="non-terminal residue" evidence="5">
    <location>
        <position position="1"/>
    </location>
</feature>
<dbReference type="PROSITE" id="PS00455">
    <property type="entry name" value="AMP_BINDING"/>
    <property type="match status" value="1"/>
</dbReference>
<evidence type="ECO:0000256" key="3">
    <source>
        <dbReference type="SAM" id="MobiDB-lite"/>
    </source>
</evidence>
<evidence type="ECO:0000313" key="5">
    <source>
        <dbReference type="EMBL" id="KAL2762037.1"/>
    </source>
</evidence>
<reference evidence="5 6" key="1">
    <citation type="journal article" date="2024" name="G3 (Bethesda)">
        <title>A hybrid genome assembly of the endangered aye-aye (Daubentonia madagascariensis).</title>
        <authorList>
            <person name="Versoza C.J."/>
            <person name="Pfeifer S.P."/>
        </authorList>
    </citation>
    <scope>NUCLEOTIDE SEQUENCE [LARGE SCALE GENOMIC DNA]</scope>
    <source>
        <strain evidence="5">6821</strain>
    </source>
</reference>
<proteinExistence type="inferred from homology"/>
<name>A0ABD2D5F7_DAUMA</name>
<dbReference type="InterPro" id="IPR042099">
    <property type="entry name" value="ANL_N_sf"/>
</dbReference>
<protein>
    <submittedName>
        <fullName evidence="5">Malonate--CoA ligase ACSF3, mitochondrial isoform 1</fullName>
    </submittedName>
</protein>
<comment type="similarity">
    <text evidence="1">Belongs to the ATP-dependent AMP-binding enzyme family.</text>
</comment>
<feature type="non-terminal residue" evidence="5">
    <location>
        <position position="393"/>
    </location>
</feature>
<dbReference type="SUPFAM" id="SSF56801">
    <property type="entry name" value="Acetyl-CoA synthetase-like"/>
    <property type="match status" value="1"/>
</dbReference>
<accession>A0ABD2D5F7</accession>
<feature type="domain" description="AMP-dependent synthetase/ligase" evidence="4">
    <location>
        <begin position="47"/>
        <end position="221"/>
    </location>
</feature>
<evidence type="ECO:0000313" key="6">
    <source>
        <dbReference type="Proteomes" id="UP001610411"/>
    </source>
</evidence>
<keyword evidence="5" id="KW-0436">Ligase</keyword>
<dbReference type="InterPro" id="IPR000873">
    <property type="entry name" value="AMP-dep_synth/lig_dom"/>
</dbReference>
<dbReference type="Proteomes" id="UP001610411">
    <property type="component" value="Unassembled WGS sequence"/>
</dbReference>
<dbReference type="AlphaFoldDB" id="A0ABD2D5F7"/>
<dbReference type="GO" id="GO:0006629">
    <property type="term" value="P:lipid metabolic process"/>
    <property type="evidence" value="ECO:0007669"/>
    <property type="project" value="UniProtKB-KW"/>
</dbReference>
<organism evidence="5 6">
    <name type="scientific">Daubentonia madagascariensis</name>
    <name type="common">Aye-aye</name>
    <name type="synonym">Sciurus madagascariensis</name>
    <dbReference type="NCBI Taxonomy" id="31869"/>
    <lineage>
        <taxon>Eukaryota</taxon>
        <taxon>Metazoa</taxon>
        <taxon>Chordata</taxon>
        <taxon>Craniata</taxon>
        <taxon>Vertebrata</taxon>
        <taxon>Euteleostomi</taxon>
        <taxon>Mammalia</taxon>
        <taxon>Eutheria</taxon>
        <taxon>Euarchontoglires</taxon>
        <taxon>Primates</taxon>
        <taxon>Strepsirrhini</taxon>
        <taxon>Chiromyiformes</taxon>
        <taxon>Daubentoniidae</taxon>
        <taxon>Daubentonia</taxon>
    </lineage>
</organism>
<dbReference type="Pfam" id="PF00501">
    <property type="entry name" value="AMP-binding"/>
    <property type="match status" value="1"/>
</dbReference>
<dbReference type="GO" id="GO:0016874">
    <property type="term" value="F:ligase activity"/>
    <property type="evidence" value="ECO:0007669"/>
    <property type="project" value="UniProtKB-KW"/>
</dbReference>
<dbReference type="InterPro" id="IPR020845">
    <property type="entry name" value="AMP-binding_CS"/>
</dbReference>
<sequence>PHVALSLRRLACALASCQPAPARHRGSGLLHTAPVVCSDRAAPVFARALAFGDRVAVIDQHGSHTYRDLYHRSLRLSREICRLRGCVDGDLGEERVAFLCSNDVSYVVAQWASWMSGGIVVPLYRKHPEAQLEYFIQDSRSSVVLASPEHVGRLSPVVRKLGVPLLPLTHAVYEGAAGEPAEGQVQEREWRDRGAMLIYTSGSTGKPKGVLSTHRNIGAVVWEKFLSSETPRINVFMAVPTIYTKLMDYYDKHFTQPHVQDFVRAVCEEKIRRHRRVQGWWVLDPGPDLSGHHQEWRLQSQRPGGRAAPSGPPQHHRCGCDWSSRYDLGPAGHSCGDPPRRTLTIPQGAQRVGKRRPGPVCRALGAPAGGGDPAEPDGQGQQERPGQAALPRL</sequence>
<keyword evidence="6" id="KW-1185">Reference proteome</keyword>
<dbReference type="PANTHER" id="PTHR43201">
    <property type="entry name" value="ACYL-COA SYNTHETASE"/>
    <property type="match status" value="1"/>
</dbReference>
<keyword evidence="2" id="KW-0443">Lipid metabolism</keyword>
<gene>
    <name evidence="5" type="ORF">WCI35_030310</name>
</gene>
<comment type="caution">
    <text evidence="5">The sequence shown here is derived from an EMBL/GenBank/DDBJ whole genome shotgun (WGS) entry which is preliminary data.</text>
</comment>